<gene>
    <name evidence="4" type="ORF">CBYS24578_00007230</name>
</gene>
<name>A0A9N9Y5A3_9HYPO</name>
<dbReference type="AlphaFoldDB" id="A0A9N9Y5A3"/>
<comment type="caution">
    <text evidence="4">The sequence shown here is derived from an EMBL/GenBank/DDBJ whole genome shotgun (WGS) entry which is preliminary data.</text>
</comment>
<dbReference type="OrthoDB" id="5146478at2759"/>
<keyword evidence="2" id="KW-0472">Membrane</keyword>
<evidence type="ECO:0008006" key="6">
    <source>
        <dbReference type="Google" id="ProtNLM"/>
    </source>
</evidence>
<keyword evidence="2" id="KW-1133">Transmembrane helix</keyword>
<feature type="chain" id="PRO_5040309184" description="Transmembrane protein" evidence="3">
    <location>
        <begin position="20"/>
        <end position="246"/>
    </location>
</feature>
<evidence type="ECO:0000313" key="5">
    <source>
        <dbReference type="Proteomes" id="UP000754883"/>
    </source>
</evidence>
<evidence type="ECO:0000313" key="4">
    <source>
        <dbReference type="EMBL" id="CAG9991003.1"/>
    </source>
</evidence>
<evidence type="ECO:0000256" key="2">
    <source>
        <dbReference type="SAM" id="Phobius"/>
    </source>
</evidence>
<feature type="region of interest" description="Disordered" evidence="1">
    <location>
        <begin position="128"/>
        <end position="179"/>
    </location>
</feature>
<keyword evidence="2" id="KW-0812">Transmembrane</keyword>
<organism evidence="4 5">
    <name type="scientific">Clonostachys byssicola</name>
    <dbReference type="NCBI Taxonomy" id="160290"/>
    <lineage>
        <taxon>Eukaryota</taxon>
        <taxon>Fungi</taxon>
        <taxon>Dikarya</taxon>
        <taxon>Ascomycota</taxon>
        <taxon>Pezizomycotina</taxon>
        <taxon>Sordariomycetes</taxon>
        <taxon>Hypocreomycetidae</taxon>
        <taxon>Hypocreales</taxon>
        <taxon>Bionectriaceae</taxon>
        <taxon>Clonostachys</taxon>
    </lineage>
</organism>
<sequence>MISPPVFPTAFLFSGLAMAHPVASPCRALSEQSFAQFRRHPNRLMAELKKRLFDDAVHLVSLRKRGVDKAVVGAAVGGVLGGLFLIALVIVLLWFLRRRRSQRSQRNTQDGESETPPEAITVRTPFMADHPDLSHGAHGETSEKSREATTQASTDDAARGQGGLHTKSSPEIDPRSLQESLQGIPTEYTTGLGLYQKDQEEPLRVELEGSSEFRDQVGSLRPPSRIKTGQREFIAGFKRTMSFRRA</sequence>
<accession>A0A9N9Y5A3</accession>
<reference evidence="4" key="1">
    <citation type="submission" date="2021-10" db="EMBL/GenBank/DDBJ databases">
        <authorList>
            <person name="Piombo E."/>
        </authorList>
    </citation>
    <scope>NUCLEOTIDE SEQUENCE</scope>
</reference>
<evidence type="ECO:0000256" key="3">
    <source>
        <dbReference type="SAM" id="SignalP"/>
    </source>
</evidence>
<feature type="region of interest" description="Disordered" evidence="1">
    <location>
        <begin position="207"/>
        <end position="228"/>
    </location>
</feature>
<keyword evidence="3" id="KW-0732">Signal</keyword>
<protein>
    <recommendedName>
        <fullName evidence="6">Transmembrane protein</fullName>
    </recommendedName>
</protein>
<proteinExistence type="predicted"/>
<dbReference type="Proteomes" id="UP000754883">
    <property type="component" value="Unassembled WGS sequence"/>
</dbReference>
<feature type="signal peptide" evidence="3">
    <location>
        <begin position="1"/>
        <end position="19"/>
    </location>
</feature>
<evidence type="ECO:0000256" key="1">
    <source>
        <dbReference type="SAM" id="MobiDB-lite"/>
    </source>
</evidence>
<dbReference type="EMBL" id="CABFNO020001476">
    <property type="protein sequence ID" value="CAG9991003.1"/>
    <property type="molecule type" value="Genomic_DNA"/>
</dbReference>
<feature type="compositionally biased region" description="Basic and acidic residues" evidence="1">
    <location>
        <begin position="129"/>
        <end position="147"/>
    </location>
</feature>
<keyword evidence="5" id="KW-1185">Reference proteome</keyword>
<feature type="transmembrane region" description="Helical" evidence="2">
    <location>
        <begin position="70"/>
        <end position="96"/>
    </location>
</feature>